<name>A0A1M2VYR6_TRAPU</name>
<feature type="compositionally biased region" description="Basic and acidic residues" evidence="1">
    <location>
        <begin position="164"/>
        <end position="183"/>
    </location>
</feature>
<sequence>MQTRPANEFAHPSWPDLSDKDEDVFGYDKKVHRKRTTHSLTKKKPAKTKKPSKAALKQAAINKVVHLKNKAAEEEEQAAVDHKGIRATHMGQQNGHKQPTRDEETDAEPAQEDKDMDILPTDDPAAPSDDVEPATEYDGPESSPSPAKTRHRDKGKAPLRRLKHYSEGNQEHKDASDGEHAQDDTSDFVLRY</sequence>
<dbReference type="EMBL" id="MNAD01000462">
    <property type="protein sequence ID" value="OJT12662.1"/>
    <property type="molecule type" value="Genomic_DNA"/>
</dbReference>
<proteinExistence type="predicted"/>
<organism evidence="2 3">
    <name type="scientific">Trametes pubescens</name>
    <name type="common">White-rot fungus</name>
    <dbReference type="NCBI Taxonomy" id="154538"/>
    <lineage>
        <taxon>Eukaryota</taxon>
        <taxon>Fungi</taxon>
        <taxon>Dikarya</taxon>
        <taxon>Basidiomycota</taxon>
        <taxon>Agaricomycotina</taxon>
        <taxon>Agaricomycetes</taxon>
        <taxon>Polyporales</taxon>
        <taxon>Polyporaceae</taxon>
        <taxon>Trametes</taxon>
    </lineage>
</organism>
<feature type="compositionally biased region" description="Basic residues" evidence="1">
    <location>
        <begin position="148"/>
        <end position="163"/>
    </location>
</feature>
<gene>
    <name evidence="2" type="ORF">TRAPUB_10790</name>
</gene>
<dbReference type="AlphaFoldDB" id="A0A1M2VYR6"/>
<evidence type="ECO:0000313" key="2">
    <source>
        <dbReference type="EMBL" id="OJT12662.1"/>
    </source>
</evidence>
<evidence type="ECO:0000313" key="3">
    <source>
        <dbReference type="Proteomes" id="UP000184267"/>
    </source>
</evidence>
<feature type="compositionally biased region" description="Acidic residues" evidence="1">
    <location>
        <begin position="129"/>
        <end position="139"/>
    </location>
</feature>
<protein>
    <submittedName>
        <fullName evidence="2">Uncharacterized protein</fullName>
    </submittedName>
</protein>
<dbReference type="Proteomes" id="UP000184267">
    <property type="component" value="Unassembled WGS sequence"/>
</dbReference>
<feature type="region of interest" description="Disordered" evidence="1">
    <location>
        <begin position="70"/>
        <end position="192"/>
    </location>
</feature>
<accession>A0A1M2VYR6</accession>
<feature type="region of interest" description="Disordered" evidence="1">
    <location>
        <begin position="1"/>
        <end position="56"/>
    </location>
</feature>
<feature type="compositionally biased region" description="Basic residues" evidence="1">
    <location>
        <begin position="30"/>
        <end position="52"/>
    </location>
</feature>
<evidence type="ECO:0000256" key="1">
    <source>
        <dbReference type="SAM" id="MobiDB-lite"/>
    </source>
</evidence>
<keyword evidence="3" id="KW-1185">Reference proteome</keyword>
<reference evidence="2 3" key="1">
    <citation type="submission" date="2016-10" db="EMBL/GenBank/DDBJ databases">
        <title>Genome sequence of the basidiomycete white-rot fungus Trametes pubescens.</title>
        <authorList>
            <person name="Makela M.R."/>
            <person name="Granchi Z."/>
            <person name="Peng M."/>
            <person name="De Vries R.P."/>
            <person name="Grigoriev I."/>
            <person name="Riley R."/>
            <person name="Hilden K."/>
        </authorList>
    </citation>
    <scope>NUCLEOTIDE SEQUENCE [LARGE SCALE GENOMIC DNA]</scope>
    <source>
        <strain evidence="2 3">FBCC735</strain>
    </source>
</reference>
<comment type="caution">
    <text evidence="2">The sequence shown here is derived from an EMBL/GenBank/DDBJ whole genome shotgun (WGS) entry which is preliminary data.</text>
</comment>